<keyword evidence="1" id="KW-0812">Transmembrane</keyword>
<dbReference type="AlphaFoldDB" id="A0A922IGI9"/>
<dbReference type="Proteomes" id="UP000790347">
    <property type="component" value="Unassembled WGS sequence"/>
</dbReference>
<protein>
    <submittedName>
        <fullName evidence="2">Uncharacterized protein</fullName>
    </submittedName>
</protein>
<evidence type="ECO:0000313" key="2">
    <source>
        <dbReference type="EMBL" id="KAH9528663.1"/>
    </source>
</evidence>
<keyword evidence="1" id="KW-0472">Membrane</keyword>
<evidence type="ECO:0000256" key="1">
    <source>
        <dbReference type="SAM" id="Phobius"/>
    </source>
</evidence>
<comment type="caution">
    <text evidence="2">The sequence shown here is derived from an EMBL/GenBank/DDBJ whole genome shotgun (WGS) entry which is preliminary data.</text>
</comment>
<organism evidence="2 3">
    <name type="scientific">Dermatophagoides farinae</name>
    <name type="common">American house dust mite</name>
    <dbReference type="NCBI Taxonomy" id="6954"/>
    <lineage>
        <taxon>Eukaryota</taxon>
        <taxon>Metazoa</taxon>
        <taxon>Ecdysozoa</taxon>
        <taxon>Arthropoda</taxon>
        <taxon>Chelicerata</taxon>
        <taxon>Arachnida</taxon>
        <taxon>Acari</taxon>
        <taxon>Acariformes</taxon>
        <taxon>Sarcoptiformes</taxon>
        <taxon>Astigmata</taxon>
        <taxon>Psoroptidia</taxon>
        <taxon>Analgoidea</taxon>
        <taxon>Pyroglyphidae</taxon>
        <taxon>Dermatophagoidinae</taxon>
        <taxon>Dermatophagoides</taxon>
    </lineage>
</organism>
<keyword evidence="3" id="KW-1185">Reference proteome</keyword>
<keyword evidence="1" id="KW-1133">Transmembrane helix</keyword>
<name>A0A922IGI9_DERFA</name>
<dbReference type="OrthoDB" id="10336732at2759"/>
<evidence type="ECO:0000313" key="3">
    <source>
        <dbReference type="Proteomes" id="UP000790347"/>
    </source>
</evidence>
<dbReference type="PANTHER" id="PTHR33964">
    <property type="entry name" value="RE45066P-RELATED"/>
    <property type="match status" value="1"/>
</dbReference>
<reference evidence="2" key="2">
    <citation type="journal article" date="2022" name="Res Sq">
        <title>Comparative Genomics Reveals Insights into the Divergent Evolution of Astigmatic Mites and Household Pest Adaptations.</title>
        <authorList>
            <person name="Xiong Q."/>
            <person name="Wan A.T.-Y."/>
            <person name="Liu X.-Y."/>
            <person name="Fung C.S.-H."/>
            <person name="Xiao X."/>
            <person name="Malainual N."/>
            <person name="Hou J."/>
            <person name="Wang L."/>
            <person name="Wang M."/>
            <person name="Yang K."/>
            <person name="Cui Y."/>
            <person name="Leung E."/>
            <person name="Nong W."/>
            <person name="Shin S.-K."/>
            <person name="Au S."/>
            <person name="Jeong K.Y."/>
            <person name="Chew F.T."/>
            <person name="Hui J."/>
            <person name="Leung T.F."/>
            <person name="Tungtrongchitr A."/>
            <person name="Zhong N."/>
            <person name="Liu Z."/>
            <person name="Tsui S."/>
        </authorList>
    </citation>
    <scope>NUCLEOTIDE SEQUENCE</scope>
    <source>
        <strain evidence="2">Derf</strain>
        <tissue evidence="2">Whole organism</tissue>
    </source>
</reference>
<proteinExistence type="predicted"/>
<dbReference type="PANTHER" id="PTHR33964:SF1">
    <property type="entry name" value="RE45066P"/>
    <property type="match status" value="1"/>
</dbReference>
<reference evidence="2" key="1">
    <citation type="submission" date="2013-05" db="EMBL/GenBank/DDBJ databases">
        <authorList>
            <person name="Yim A.K.Y."/>
            <person name="Chan T.F."/>
            <person name="Ji K.M."/>
            <person name="Liu X.Y."/>
            <person name="Zhou J.W."/>
            <person name="Li R.Q."/>
            <person name="Yang K.Y."/>
            <person name="Li J."/>
            <person name="Li M."/>
            <person name="Law P.T.W."/>
            <person name="Wu Y.L."/>
            <person name="Cai Z.L."/>
            <person name="Qin H."/>
            <person name="Bao Y."/>
            <person name="Leung R.K.K."/>
            <person name="Ng P.K.S."/>
            <person name="Zou J."/>
            <person name="Zhong X.J."/>
            <person name="Ran P.X."/>
            <person name="Zhong N.S."/>
            <person name="Liu Z.G."/>
            <person name="Tsui S.K.W."/>
        </authorList>
    </citation>
    <scope>NUCLEOTIDE SEQUENCE</scope>
    <source>
        <strain evidence="2">Derf</strain>
        <tissue evidence="2">Whole organism</tissue>
    </source>
</reference>
<accession>A0A922IGI9</accession>
<sequence length="263" mass="30723">MFQTNNAIQLFTIFVIMFMMTMFVGSSIEQQHLILNKTICNDKRIEHVDRQFIRLIGIGRGGRNYPTKKEDVGPFCKETDRITSDVEKFLNECLRDDASSVSKIFLYSTKRHWKTFCSKKRQKKQQKLLQVSSCFNTIINQIDCLEIFANRTRDLIPYNIGTDKIDYICCNQVELMRCADRSLTIPTCMTDTGHETLMELFRSIKGDIVNYGCGDFNEFTDLCDKMKPLQRKQLDKTIEINRKLKSFFFAVFMAIDSIQTKKK</sequence>
<feature type="transmembrane region" description="Helical" evidence="1">
    <location>
        <begin position="7"/>
        <end position="28"/>
    </location>
</feature>
<gene>
    <name evidence="2" type="ORF">DERF_002585</name>
</gene>
<dbReference type="EMBL" id="ASGP02000001">
    <property type="protein sequence ID" value="KAH9528663.1"/>
    <property type="molecule type" value="Genomic_DNA"/>
</dbReference>